<dbReference type="InterPro" id="IPR021784">
    <property type="entry name" value="DUF3349"/>
</dbReference>
<name>A0A849ABS9_9ACTN</name>
<protein>
    <submittedName>
        <fullName evidence="1">DUF3349 domain-containing protein</fullName>
    </submittedName>
</protein>
<dbReference type="RefSeq" id="WP_171200739.1">
    <property type="nucleotide sequence ID" value="NZ_JABEND010000009.1"/>
</dbReference>
<accession>A0A849ABS9</accession>
<evidence type="ECO:0000313" key="2">
    <source>
        <dbReference type="Proteomes" id="UP000562984"/>
    </source>
</evidence>
<gene>
    <name evidence="1" type="ORF">HKD39_15280</name>
</gene>
<dbReference type="EMBL" id="JABEND010000009">
    <property type="protein sequence ID" value="NNG37046.1"/>
    <property type="molecule type" value="Genomic_DNA"/>
</dbReference>
<reference evidence="1 2" key="1">
    <citation type="submission" date="2020-05" db="EMBL/GenBank/DDBJ databases">
        <title>Nakamurella sp. DB0629 isolated from air conditioner.</title>
        <authorList>
            <person name="Kim D.H."/>
            <person name="Kim D.-U."/>
        </authorList>
    </citation>
    <scope>NUCLEOTIDE SEQUENCE [LARGE SCALE GENOMIC DNA]</scope>
    <source>
        <strain evidence="1 2">DB0629</strain>
    </source>
</reference>
<organism evidence="1 2">
    <name type="scientific">Nakamurella aerolata</name>
    <dbReference type="NCBI Taxonomy" id="1656892"/>
    <lineage>
        <taxon>Bacteria</taxon>
        <taxon>Bacillati</taxon>
        <taxon>Actinomycetota</taxon>
        <taxon>Actinomycetes</taxon>
        <taxon>Nakamurellales</taxon>
        <taxon>Nakamurellaceae</taxon>
        <taxon>Nakamurella</taxon>
    </lineage>
</organism>
<evidence type="ECO:0000313" key="1">
    <source>
        <dbReference type="EMBL" id="NNG37046.1"/>
    </source>
</evidence>
<keyword evidence="2" id="KW-1185">Reference proteome</keyword>
<dbReference type="Gene3D" id="1.10.150.430">
    <property type="entry name" value="DUF3349, helical bundle"/>
    <property type="match status" value="1"/>
</dbReference>
<sequence length="97" mass="10774">MAVGFLGKVVDWLREGYPTGIPAKDTIPVLALLRRRLTPQEVAEVAAELRAQGLMEPDRADVGSEITKITDELPHPEDLQRVFDHLAFRGFPDHGTD</sequence>
<dbReference type="InterPro" id="IPR044918">
    <property type="entry name" value="DUF3349_helical"/>
</dbReference>
<dbReference type="Proteomes" id="UP000562984">
    <property type="component" value="Unassembled WGS sequence"/>
</dbReference>
<dbReference type="Pfam" id="PF11829">
    <property type="entry name" value="DUF3349"/>
    <property type="match status" value="1"/>
</dbReference>
<proteinExistence type="predicted"/>
<dbReference type="AlphaFoldDB" id="A0A849ABS9"/>
<comment type="caution">
    <text evidence="1">The sequence shown here is derived from an EMBL/GenBank/DDBJ whole genome shotgun (WGS) entry which is preliminary data.</text>
</comment>